<feature type="compositionally biased region" description="Low complexity" evidence="6">
    <location>
        <begin position="130"/>
        <end position="167"/>
    </location>
</feature>
<sequence>MSTTKRALDTPLADPELAKRKGIKPGRKPLDTEAKNKRTAQNRAAQRAFRERKERKMKELEDKVEELERVRKDNESESDFLRSQLITLIEELKKYRPQQQAESQVLTYLAQREEERRRTHKDSRGGAGGSATSDSRSASESTASSGDMSRGPESSSSNSPSDNGNDSKVMRNVERKSNFTFEFPWRGPRGGVSPLDGGQASFPSPSASSATSSTWRSHKPSGLDNTPSSSSGSLDMFNAADSRMLPKFAPENLNNDFDFSAHFDEQVSEFCSKMNEVCGTRDRPIPASYAGFSKESAQKDDDDQQQIRDLTQPSALTNTWDSPQFGQINFNPDVDDANKWIFGDASASGVPTAVPSANVDEIPFIDPTIAFPSDYESNTFFRQQNLDNISHFFDDDPVISQLTTEDSNYDQFKPSLSGVANNTDSSISIDSTASMASLKSQKLMQSTQSSAETLQTERNYTINKGGDVPSGAGMSLKATYDAVVPLRDGNLLKCSEVWDRITAHPKYSDLDIDGLCSELRTKAKCSEKGVVVNADDVQKALSKHMA</sequence>
<keyword evidence="5" id="KW-0539">Nucleus</keyword>
<feature type="region of interest" description="Disordered" evidence="6">
    <location>
        <begin position="1"/>
        <end position="82"/>
    </location>
</feature>
<evidence type="ECO:0000256" key="6">
    <source>
        <dbReference type="SAM" id="MobiDB-lite"/>
    </source>
</evidence>
<dbReference type="InterPro" id="IPR023167">
    <property type="entry name" value="Yap1_redox_dom_sf"/>
</dbReference>
<feature type="domain" description="BZIP" evidence="7">
    <location>
        <begin position="32"/>
        <end position="95"/>
    </location>
</feature>
<dbReference type="InterPro" id="IPR004827">
    <property type="entry name" value="bZIP"/>
</dbReference>
<dbReference type="Pfam" id="PF08601">
    <property type="entry name" value="PAP1"/>
    <property type="match status" value="1"/>
</dbReference>
<dbReference type="GO" id="GO:0005737">
    <property type="term" value="C:cytoplasm"/>
    <property type="evidence" value="ECO:0007669"/>
    <property type="project" value="UniProtKB-SubCell"/>
</dbReference>
<feature type="compositionally biased region" description="Basic and acidic residues" evidence="6">
    <location>
        <begin position="168"/>
        <end position="177"/>
    </location>
</feature>
<feature type="region of interest" description="Disordered" evidence="6">
    <location>
        <begin position="94"/>
        <end position="235"/>
    </location>
</feature>
<dbReference type="SMART" id="SM00338">
    <property type="entry name" value="BRLZ"/>
    <property type="match status" value="1"/>
</dbReference>
<dbReference type="PANTHER" id="PTHR40621:SF6">
    <property type="entry name" value="AP-1-LIKE TRANSCRIPTION FACTOR YAP1-RELATED"/>
    <property type="match status" value="1"/>
</dbReference>
<feature type="compositionally biased region" description="Basic and acidic residues" evidence="6">
    <location>
        <begin position="48"/>
        <end position="75"/>
    </location>
</feature>
<gene>
    <name evidence="8" type="ORF">LAMI_0D11562G</name>
</gene>
<evidence type="ECO:0000256" key="2">
    <source>
        <dbReference type="ARBA" id="ARBA00004496"/>
    </source>
</evidence>
<protein>
    <submittedName>
        <fullName evidence="8">LAMI_0D11562g1_1</fullName>
    </submittedName>
</protein>
<dbReference type="InterPro" id="IPR046347">
    <property type="entry name" value="bZIP_sf"/>
</dbReference>
<dbReference type="PROSITE" id="PS50217">
    <property type="entry name" value="BZIP"/>
    <property type="match status" value="1"/>
</dbReference>
<dbReference type="EMBL" id="LT598463">
    <property type="protein sequence ID" value="SCU88857.1"/>
    <property type="molecule type" value="Genomic_DNA"/>
</dbReference>
<dbReference type="OrthoDB" id="5380163at2759"/>
<dbReference type="InterPro" id="IPR050936">
    <property type="entry name" value="AP-1-like"/>
</dbReference>
<dbReference type="GO" id="GO:0090575">
    <property type="term" value="C:RNA polymerase II transcription regulator complex"/>
    <property type="evidence" value="ECO:0007669"/>
    <property type="project" value="TreeGrafter"/>
</dbReference>
<dbReference type="Gene3D" id="1.20.5.170">
    <property type="match status" value="1"/>
</dbReference>
<evidence type="ECO:0000256" key="4">
    <source>
        <dbReference type="ARBA" id="ARBA00023163"/>
    </source>
</evidence>
<evidence type="ECO:0000256" key="5">
    <source>
        <dbReference type="ARBA" id="ARBA00023242"/>
    </source>
</evidence>
<dbReference type="PANTHER" id="PTHR40621">
    <property type="entry name" value="TRANSCRIPTION FACTOR KAPC-RELATED"/>
    <property type="match status" value="1"/>
</dbReference>
<evidence type="ECO:0000256" key="1">
    <source>
        <dbReference type="ARBA" id="ARBA00004123"/>
    </source>
</evidence>
<organism evidence="8 9">
    <name type="scientific">Lachancea mirantina</name>
    <dbReference type="NCBI Taxonomy" id="1230905"/>
    <lineage>
        <taxon>Eukaryota</taxon>
        <taxon>Fungi</taxon>
        <taxon>Dikarya</taxon>
        <taxon>Ascomycota</taxon>
        <taxon>Saccharomycotina</taxon>
        <taxon>Saccharomycetes</taxon>
        <taxon>Saccharomycetales</taxon>
        <taxon>Saccharomycetaceae</taxon>
        <taxon>Lachancea</taxon>
    </lineage>
</organism>
<evidence type="ECO:0000256" key="3">
    <source>
        <dbReference type="ARBA" id="ARBA00023015"/>
    </source>
</evidence>
<comment type="subcellular location">
    <subcellularLocation>
        <location evidence="2">Cytoplasm</location>
    </subcellularLocation>
    <subcellularLocation>
        <location evidence="1">Nucleus</location>
    </subcellularLocation>
</comment>
<dbReference type="Gene3D" id="1.10.238.100">
    <property type="entry name" value="YAP1 redox domain. Chain B"/>
    <property type="match status" value="1"/>
</dbReference>
<dbReference type="GO" id="GO:0001228">
    <property type="term" value="F:DNA-binding transcription activator activity, RNA polymerase II-specific"/>
    <property type="evidence" value="ECO:0007669"/>
    <property type="project" value="TreeGrafter"/>
</dbReference>
<dbReference type="SUPFAM" id="SSF57959">
    <property type="entry name" value="Leucine zipper domain"/>
    <property type="match status" value="1"/>
</dbReference>
<feature type="compositionally biased region" description="Low complexity" evidence="6">
    <location>
        <begin position="200"/>
        <end position="214"/>
    </location>
</feature>
<keyword evidence="3" id="KW-0805">Transcription regulation</keyword>
<feature type="compositionally biased region" description="Polar residues" evidence="6">
    <location>
        <begin position="223"/>
        <end position="233"/>
    </location>
</feature>
<evidence type="ECO:0000313" key="8">
    <source>
        <dbReference type="EMBL" id="SCU88857.1"/>
    </source>
</evidence>
<dbReference type="AlphaFoldDB" id="A0A1G4JF02"/>
<dbReference type="GO" id="GO:0034599">
    <property type="term" value="P:cellular response to oxidative stress"/>
    <property type="evidence" value="ECO:0007669"/>
    <property type="project" value="UniProtKB-ARBA"/>
</dbReference>
<name>A0A1G4JF02_9SACH</name>
<evidence type="ECO:0000259" key="7">
    <source>
        <dbReference type="PROSITE" id="PS50217"/>
    </source>
</evidence>
<keyword evidence="9" id="KW-1185">Reference proteome</keyword>
<dbReference type="InterPro" id="IPR013910">
    <property type="entry name" value="TF_PAP1"/>
</dbReference>
<proteinExistence type="predicted"/>
<accession>A0A1G4JF02</accession>
<dbReference type="PROSITE" id="PS00036">
    <property type="entry name" value="BZIP_BASIC"/>
    <property type="match status" value="1"/>
</dbReference>
<reference evidence="8 9" key="1">
    <citation type="submission" date="2016-03" db="EMBL/GenBank/DDBJ databases">
        <authorList>
            <person name="Devillers H."/>
        </authorList>
    </citation>
    <scope>NUCLEOTIDE SEQUENCE [LARGE SCALE GENOMIC DNA]</scope>
    <source>
        <strain evidence="8">CBS 11717</strain>
    </source>
</reference>
<dbReference type="CDD" id="cd14688">
    <property type="entry name" value="bZIP_YAP"/>
    <property type="match status" value="1"/>
</dbReference>
<dbReference type="GO" id="GO:0000976">
    <property type="term" value="F:transcription cis-regulatory region binding"/>
    <property type="evidence" value="ECO:0007669"/>
    <property type="project" value="InterPro"/>
</dbReference>
<dbReference type="FunFam" id="1.20.5.170:FF:000067">
    <property type="entry name" value="BZIP transcription factor"/>
    <property type="match status" value="1"/>
</dbReference>
<evidence type="ECO:0000313" key="9">
    <source>
        <dbReference type="Proteomes" id="UP000191024"/>
    </source>
</evidence>
<feature type="compositionally biased region" description="Polar residues" evidence="6">
    <location>
        <begin position="97"/>
        <end position="106"/>
    </location>
</feature>
<dbReference type="SUPFAM" id="SSF111430">
    <property type="entry name" value="YAP1 redox domain"/>
    <property type="match status" value="2"/>
</dbReference>
<dbReference type="Proteomes" id="UP000191024">
    <property type="component" value="Chromosome D"/>
</dbReference>
<dbReference type="STRING" id="1230905.A0A1G4JF02"/>
<keyword evidence="4" id="KW-0804">Transcription</keyword>